<dbReference type="Proteomes" id="UP000054477">
    <property type="component" value="Unassembled WGS sequence"/>
</dbReference>
<dbReference type="AlphaFoldDB" id="A0A0C9WKH6"/>
<proteinExistence type="predicted"/>
<evidence type="ECO:0000313" key="2">
    <source>
        <dbReference type="Proteomes" id="UP000054477"/>
    </source>
</evidence>
<dbReference type="HOGENOM" id="CLU_2386490_0_0_1"/>
<protein>
    <submittedName>
        <fullName evidence="1">Uncharacterized protein</fullName>
    </submittedName>
</protein>
<evidence type="ECO:0000313" key="1">
    <source>
        <dbReference type="EMBL" id="KIJ89440.1"/>
    </source>
</evidence>
<reference evidence="1 2" key="1">
    <citation type="submission" date="2014-04" db="EMBL/GenBank/DDBJ databases">
        <authorList>
            <consortium name="DOE Joint Genome Institute"/>
            <person name="Kuo A."/>
            <person name="Kohler A."/>
            <person name="Nagy L.G."/>
            <person name="Floudas D."/>
            <person name="Copeland A."/>
            <person name="Barry K.W."/>
            <person name="Cichocki N."/>
            <person name="Veneault-Fourrey C."/>
            <person name="LaButti K."/>
            <person name="Lindquist E.A."/>
            <person name="Lipzen A."/>
            <person name="Lundell T."/>
            <person name="Morin E."/>
            <person name="Murat C."/>
            <person name="Sun H."/>
            <person name="Tunlid A."/>
            <person name="Henrissat B."/>
            <person name="Grigoriev I.V."/>
            <person name="Hibbett D.S."/>
            <person name="Martin F."/>
            <person name="Nordberg H.P."/>
            <person name="Cantor M.N."/>
            <person name="Hua S.X."/>
        </authorList>
    </citation>
    <scope>NUCLEOTIDE SEQUENCE [LARGE SCALE GENOMIC DNA]</scope>
    <source>
        <strain evidence="1 2">LaAM-08-1</strain>
    </source>
</reference>
<dbReference type="EMBL" id="KN839733">
    <property type="protein sequence ID" value="KIJ89440.1"/>
    <property type="molecule type" value="Genomic_DNA"/>
</dbReference>
<name>A0A0C9WKH6_9AGAR</name>
<accession>A0A0C9WKH6</accession>
<reference evidence="2" key="2">
    <citation type="submission" date="2015-01" db="EMBL/GenBank/DDBJ databases">
        <title>Evolutionary Origins and Diversification of the Mycorrhizal Mutualists.</title>
        <authorList>
            <consortium name="DOE Joint Genome Institute"/>
            <consortium name="Mycorrhizal Genomics Consortium"/>
            <person name="Kohler A."/>
            <person name="Kuo A."/>
            <person name="Nagy L.G."/>
            <person name="Floudas D."/>
            <person name="Copeland A."/>
            <person name="Barry K.W."/>
            <person name="Cichocki N."/>
            <person name="Veneault-Fourrey C."/>
            <person name="LaButti K."/>
            <person name="Lindquist E.A."/>
            <person name="Lipzen A."/>
            <person name="Lundell T."/>
            <person name="Morin E."/>
            <person name="Murat C."/>
            <person name="Riley R."/>
            <person name="Ohm R."/>
            <person name="Sun H."/>
            <person name="Tunlid A."/>
            <person name="Henrissat B."/>
            <person name="Grigoriev I.V."/>
            <person name="Hibbett D.S."/>
            <person name="Martin F."/>
        </authorList>
    </citation>
    <scope>NUCLEOTIDE SEQUENCE [LARGE SCALE GENOMIC DNA]</scope>
    <source>
        <strain evidence="2">LaAM-08-1</strain>
    </source>
</reference>
<organism evidence="1 2">
    <name type="scientific">Laccaria amethystina LaAM-08-1</name>
    <dbReference type="NCBI Taxonomy" id="1095629"/>
    <lineage>
        <taxon>Eukaryota</taxon>
        <taxon>Fungi</taxon>
        <taxon>Dikarya</taxon>
        <taxon>Basidiomycota</taxon>
        <taxon>Agaricomycotina</taxon>
        <taxon>Agaricomycetes</taxon>
        <taxon>Agaricomycetidae</taxon>
        <taxon>Agaricales</taxon>
        <taxon>Agaricineae</taxon>
        <taxon>Hydnangiaceae</taxon>
        <taxon>Laccaria</taxon>
    </lineage>
</organism>
<sequence length="94" mass="10589">MYFSYNHKAKARTHVLPDQDKKKVLKIKIKPKITSPRPFLGKSFKLGMTRGTYDAGRGLLTCVTAAFSADIPCVDARPYRLVIKRSFDSGKDLL</sequence>
<keyword evidence="2" id="KW-1185">Reference proteome</keyword>
<gene>
    <name evidence="1" type="ORF">K443DRAFT_117980</name>
</gene>